<name>A0AAD5EAS2_UMBRA</name>
<gene>
    <name evidence="1" type="ORF">K450DRAFT_240541</name>
</gene>
<evidence type="ECO:0008006" key="3">
    <source>
        <dbReference type="Google" id="ProtNLM"/>
    </source>
</evidence>
<reference evidence="1" key="1">
    <citation type="submission" date="2021-06" db="EMBL/GenBank/DDBJ databases">
        <authorList>
            <consortium name="DOE Joint Genome Institute"/>
            <person name="Mondo S.J."/>
            <person name="Amses K.R."/>
            <person name="Simmons D.R."/>
            <person name="Longcore J.E."/>
            <person name="Seto K."/>
            <person name="Alves G.H."/>
            <person name="Bonds A.E."/>
            <person name="Quandt C.A."/>
            <person name="Davis W.J."/>
            <person name="Chang Y."/>
            <person name="Letcher P.M."/>
            <person name="Powell M.J."/>
            <person name="Kuo A."/>
            <person name="Labutti K."/>
            <person name="Pangilinan J."/>
            <person name="Andreopoulos W."/>
            <person name="Tritt A."/>
            <person name="Riley R."/>
            <person name="Hundley H."/>
            <person name="Johnson J."/>
            <person name="Lipzen A."/>
            <person name="Barry K."/>
            <person name="Berbee M.L."/>
            <person name="Buchler N.E."/>
            <person name="Grigoriev I.V."/>
            <person name="Spatafora J.W."/>
            <person name="Stajich J.E."/>
            <person name="James T.Y."/>
        </authorList>
    </citation>
    <scope>NUCLEOTIDE SEQUENCE</scope>
    <source>
        <strain evidence="1">AG</strain>
    </source>
</reference>
<evidence type="ECO:0000313" key="2">
    <source>
        <dbReference type="Proteomes" id="UP001206595"/>
    </source>
</evidence>
<dbReference type="RefSeq" id="XP_051444833.1">
    <property type="nucleotide sequence ID" value="XM_051588945.1"/>
</dbReference>
<dbReference type="AlphaFoldDB" id="A0AAD5EAS2"/>
<dbReference type="SUPFAM" id="SSF54277">
    <property type="entry name" value="CAD &amp; PB1 domains"/>
    <property type="match status" value="1"/>
</dbReference>
<evidence type="ECO:0000313" key="1">
    <source>
        <dbReference type="EMBL" id="KAI8579829.1"/>
    </source>
</evidence>
<accession>A0AAD5EAS2</accession>
<organism evidence="1 2">
    <name type="scientific">Umbelopsis ramanniana AG</name>
    <dbReference type="NCBI Taxonomy" id="1314678"/>
    <lineage>
        <taxon>Eukaryota</taxon>
        <taxon>Fungi</taxon>
        <taxon>Fungi incertae sedis</taxon>
        <taxon>Mucoromycota</taxon>
        <taxon>Mucoromycotina</taxon>
        <taxon>Umbelopsidomycetes</taxon>
        <taxon>Umbelopsidales</taxon>
        <taxon>Umbelopsidaceae</taxon>
        <taxon>Umbelopsis</taxon>
    </lineage>
</organism>
<keyword evidence="2" id="KW-1185">Reference proteome</keyword>
<reference evidence="1" key="2">
    <citation type="journal article" date="2022" name="Proc. Natl. Acad. Sci. U.S.A.">
        <title>Diploid-dominant life cycles characterize the early evolution of Fungi.</title>
        <authorList>
            <person name="Amses K.R."/>
            <person name="Simmons D.R."/>
            <person name="Longcore J.E."/>
            <person name="Mondo S.J."/>
            <person name="Seto K."/>
            <person name="Jeronimo G.H."/>
            <person name="Bonds A.E."/>
            <person name="Quandt C.A."/>
            <person name="Davis W.J."/>
            <person name="Chang Y."/>
            <person name="Federici B.A."/>
            <person name="Kuo A."/>
            <person name="LaButti K."/>
            <person name="Pangilinan J."/>
            <person name="Andreopoulos W."/>
            <person name="Tritt A."/>
            <person name="Riley R."/>
            <person name="Hundley H."/>
            <person name="Johnson J."/>
            <person name="Lipzen A."/>
            <person name="Barry K."/>
            <person name="Lang B.F."/>
            <person name="Cuomo C.A."/>
            <person name="Buchler N.E."/>
            <person name="Grigoriev I.V."/>
            <person name="Spatafora J.W."/>
            <person name="Stajich J.E."/>
            <person name="James T.Y."/>
        </authorList>
    </citation>
    <scope>NUCLEOTIDE SEQUENCE</scope>
    <source>
        <strain evidence="1">AG</strain>
    </source>
</reference>
<dbReference type="EMBL" id="MU620917">
    <property type="protein sequence ID" value="KAI8579829.1"/>
    <property type="molecule type" value="Genomic_DNA"/>
</dbReference>
<proteinExistence type="predicted"/>
<dbReference type="GeneID" id="75914290"/>
<comment type="caution">
    <text evidence="1">The sequence shown here is derived from an EMBL/GenBank/DDBJ whole genome shotgun (WGS) entry which is preliminary data.</text>
</comment>
<protein>
    <recommendedName>
        <fullName evidence="3">PB1 domain-containing protein</fullName>
    </recommendedName>
</protein>
<dbReference type="Proteomes" id="UP001206595">
    <property type="component" value="Unassembled WGS sequence"/>
</dbReference>
<sequence length="88" mass="9971">MLTTYLAKNGSKDVRLLLHSPQAEHWPALLGRLQRKFNDDSIHSLKYLDADGNYSIIADSEDLMVAVESITSSRAELLCWTMRYGESI</sequence>
<dbReference type="Gene3D" id="3.10.20.90">
    <property type="entry name" value="Phosphatidylinositol 3-kinase Catalytic Subunit, Chain A, domain 1"/>
    <property type="match status" value="1"/>
</dbReference>